<proteinExistence type="predicted"/>
<dbReference type="InterPro" id="IPR052859">
    <property type="entry name" value="LRR-IQ_domain_protein"/>
</dbReference>
<feature type="region of interest" description="Disordered" evidence="1">
    <location>
        <begin position="74"/>
        <end position="103"/>
    </location>
</feature>
<name>A0A2P4YHN8_9STRA</name>
<dbReference type="InterPro" id="IPR001611">
    <property type="entry name" value="Leu-rich_rpt"/>
</dbReference>
<evidence type="ECO:0000313" key="3">
    <source>
        <dbReference type="Proteomes" id="UP000237271"/>
    </source>
</evidence>
<organism evidence="2 3">
    <name type="scientific">Phytophthora palmivora</name>
    <dbReference type="NCBI Taxonomy" id="4796"/>
    <lineage>
        <taxon>Eukaryota</taxon>
        <taxon>Sar</taxon>
        <taxon>Stramenopiles</taxon>
        <taxon>Oomycota</taxon>
        <taxon>Peronosporomycetes</taxon>
        <taxon>Peronosporales</taxon>
        <taxon>Peronosporaceae</taxon>
        <taxon>Phytophthora</taxon>
    </lineage>
</organism>
<dbReference type="OrthoDB" id="676979at2759"/>
<accession>A0A2P4YHN8</accession>
<dbReference type="PROSITE" id="PS50096">
    <property type="entry name" value="IQ"/>
    <property type="match status" value="1"/>
</dbReference>
<keyword evidence="3" id="KW-1185">Reference proteome</keyword>
<dbReference type="Gene3D" id="3.80.10.10">
    <property type="entry name" value="Ribonuclease Inhibitor"/>
    <property type="match status" value="1"/>
</dbReference>
<dbReference type="Proteomes" id="UP000237271">
    <property type="component" value="Unassembled WGS sequence"/>
</dbReference>
<evidence type="ECO:0000256" key="1">
    <source>
        <dbReference type="SAM" id="MobiDB-lite"/>
    </source>
</evidence>
<feature type="compositionally biased region" description="Acidic residues" evidence="1">
    <location>
        <begin position="89"/>
        <end position="103"/>
    </location>
</feature>
<sequence length="326" mass="36543">MASVLEEPSQEAAQVDQQQIDAIAESVPVKNDQVVIEESELSIDEKDDALIPEQEEDEAGNNYEILEEKEELTVEESGELVPWGNNEMNQEDDAREDDADDDEGDAWEWQLRVVQRVSEGMLDLTLFTSGGFDYVVVLNVQQNALGDLEPILGMARTLRVLNASQNEIATLPSFTFWSQFRCLSMCFLSYNTLKTWSDVQGLEGCAGSLLWLTLTNNPLMALKNARSFVVNKLPFLKALDNFVTTDQEVIQIACPNARFNALVPRLSIAHLHMPIEFETDDAALLYVGETETAVASIFADNSPSVRAQKLVRGYLSRRANFPRFRN</sequence>
<dbReference type="PROSITE" id="PS51450">
    <property type="entry name" value="LRR"/>
    <property type="match status" value="1"/>
</dbReference>
<reference evidence="2 3" key="1">
    <citation type="journal article" date="2017" name="Genome Biol. Evol.">
        <title>Phytophthora megakarya and P. palmivora, closely related causal agents of cacao black pod rot, underwent increases in genome sizes and gene numbers by different mechanisms.</title>
        <authorList>
            <person name="Ali S.S."/>
            <person name="Shao J."/>
            <person name="Lary D.J."/>
            <person name="Kronmiller B."/>
            <person name="Shen D."/>
            <person name="Strem M.D."/>
            <person name="Amoako-Attah I."/>
            <person name="Akrofi A.Y."/>
            <person name="Begoude B.A."/>
            <person name="Ten Hoopen G.M."/>
            <person name="Coulibaly K."/>
            <person name="Kebe B.I."/>
            <person name="Melnick R.L."/>
            <person name="Guiltinan M.J."/>
            <person name="Tyler B.M."/>
            <person name="Meinhardt L.W."/>
            <person name="Bailey B.A."/>
        </authorList>
    </citation>
    <scope>NUCLEOTIDE SEQUENCE [LARGE SCALE GENOMIC DNA]</scope>
    <source>
        <strain evidence="3">sbr112.9</strain>
    </source>
</reference>
<evidence type="ECO:0000313" key="2">
    <source>
        <dbReference type="EMBL" id="POM77314.1"/>
    </source>
</evidence>
<dbReference type="InterPro" id="IPR032675">
    <property type="entry name" value="LRR_dom_sf"/>
</dbReference>
<dbReference type="PANTHER" id="PTHR46723:SF1">
    <property type="entry name" value="LEUCINE-RICH REPEAT AND IQ DOMAIN-CONTAINING PROTEIN 3"/>
    <property type="match status" value="1"/>
</dbReference>
<comment type="caution">
    <text evidence="2">The sequence shown here is derived from an EMBL/GenBank/DDBJ whole genome shotgun (WGS) entry which is preliminary data.</text>
</comment>
<dbReference type="PANTHER" id="PTHR46723">
    <property type="entry name" value="LEUCINE-RICH REPEAT AND IQ DOMAIN-CONTAINING PROTEIN 3"/>
    <property type="match status" value="1"/>
</dbReference>
<dbReference type="SUPFAM" id="SSF52058">
    <property type="entry name" value="L domain-like"/>
    <property type="match status" value="1"/>
</dbReference>
<feature type="non-terminal residue" evidence="2">
    <location>
        <position position="326"/>
    </location>
</feature>
<dbReference type="AlphaFoldDB" id="A0A2P4YHN8"/>
<gene>
    <name evidence="2" type="ORF">PHPALM_5318</name>
</gene>
<dbReference type="EMBL" id="NCKW01002724">
    <property type="protein sequence ID" value="POM77314.1"/>
    <property type="molecule type" value="Genomic_DNA"/>
</dbReference>
<protein>
    <submittedName>
        <fullName evidence="2">Uncharacterized protein</fullName>
    </submittedName>
</protein>